<keyword evidence="4" id="KW-1185">Reference proteome</keyword>
<evidence type="ECO:0000256" key="1">
    <source>
        <dbReference type="SAM" id="MobiDB-lite"/>
    </source>
</evidence>
<name>A0A6A6CI31_ZASCE</name>
<sequence>MPKLKSSPRHVNKRSKPRPKKSLYHPVDSTKLEIRLLHIDTHPTDRAGRIECRLEHVSLLDQPPNFYEAISWCWGDPTPRKDIVLDGARFKVSMNAEEVIRHLCFEQGHAIVWLDAVCIDQSNIQERAEQVAIMKDVYPRAERVLVWLGNNMDSSAEAAMESIDKILAQCSESAKTPEDYDSVFFYSDGRGRFTRLELPHCDWAAVETFFSAPLFVRVWFIQEVVLSKQASCFCGRFSRTWNDVILAAQWLNHRSYWQDACIGHLVTGLENLSSIWQFTSGKDFFANWLVMGTEMQTSLPSDKVYGLLGLLQMDENRRLELKPDYNARLDLVYTTATRLAIEELAGHLDQLYLLPFTRYLVPPEGREPDSCDRLSWPSWVLRYDWSLDSTRSPAPVSIFGNGVAEGLPATIREFDPVRPHILSVKGLVVSRCCWRGELLPLALFERDDDLHCFAKALLHCRSVAQAQDHSNENIAVTLTSRCNVAGHDALEDVEFMESYYRCLAACEEMVKADQESQSSINVAAAVADYRQAMSYGTCNRVFFMTASGHMGTAPGGMERDDTVAILFGSVLPMVLREQKDGQWRLIGNAYVHGIMEGEYFRQLKEEGRLEEETQWFDIC</sequence>
<gene>
    <name evidence="3" type="ORF">M409DRAFT_24198</name>
</gene>
<proteinExistence type="predicted"/>
<evidence type="ECO:0000313" key="4">
    <source>
        <dbReference type="Proteomes" id="UP000799537"/>
    </source>
</evidence>
<evidence type="ECO:0000259" key="2">
    <source>
        <dbReference type="Pfam" id="PF06985"/>
    </source>
</evidence>
<protein>
    <recommendedName>
        <fullName evidence="2">Heterokaryon incompatibility domain-containing protein</fullName>
    </recommendedName>
</protein>
<dbReference type="Pfam" id="PF26639">
    <property type="entry name" value="Het-6_barrel"/>
    <property type="match status" value="1"/>
</dbReference>
<dbReference type="GeneID" id="54560401"/>
<dbReference type="PANTHER" id="PTHR24148">
    <property type="entry name" value="ANKYRIN REPEAT DOMAIN-CONTAINING PROTEIN 39 HOMOLOG-RELATED"/>
    <property type="match status" value="1"/>
</dbReference>
<dbReference type="PANTHER" id="PTHR24148:SF82">
    <property type="entry name" value="HETEROKARYON INCOMPATIBILITY DOMAIN-CONTAINING PROTEIN"/>
    <property type="match status" value="1"/>
</dbReference>
<dbReference type="Proteomes" id="UP000799537">
    <property type="component" value="Unassembled WGS sequence"/>
</dbReference>
<feature type="region of interest" description="Disordered" evidence="1">
    <location>
        <begin position="1"/>
        <end position="24"/>
    </location>
</feature>
<dbReference type="AlphaFoldDB" id="A0A6A6CI31"/>
<dbReference type="EMBL" id="ML993600">
    <property type="protein sequence ID" value="KAF2165349.1"/>
    <property type="molecule type" value="Genomic_DNA"/>
</dbReference>
<evidence type="ECO:0000313" key="3">
    <source>
        <dbReference type="EMBL" id="KAF2165349.1"/>
    </source>
</evidence>
<dbReference type="InterPro" id="IPR010730">
    <property type="entry name" value="HET"/>
</dbReference>
<accession>A0A6A6CI31</accession>
<organism evidence="3 4">
    <name type="scientific">Zasmidium cellare ATCC 36951</name>
    <dbReference type="NCBI Taxonomy" id="1080233"/>
    <lineage>
        <taxon>Eukaryota</taxon>
        <taxon>Fungi</taxon>
        <taxon>Dikarya</taxon>
        <taxon>Ascomycota</taxon>
        <taxon>Pezizomycotina</taxon>
        <taxon>Dothideomycetes</taxon>
        <taxon>Dothideomycetidae</taxon>
        <taxon>Mycosphaerellales</taxon>
        <taxon>Mycosphaerellaceae</taxon>
        <taxon>Zasmidium</taxon>
    </lineage>
</organism>
<dbReference type="OrthoDB" id="194358at2759"/>
<dbReference type="RefSeq" id="XP_033666238.1">
    <property type="nucleotide sequence ID" value="XM_033807129.1"/>
</dbReference>
<feature type="compositionally biased region" description="Basic residues" evidence="1">
    <location>
        <begin position="1"/>
        <end position="23"/>
    </location>
</feature>
<dbReference type="InterPro" id="IPR052895">
    <property type="entry name" value="HetReg/Transcr_Mod"/>
</dbReference>
<feature type="domain" description="Heterokaryon incompatibility" evidence="2">
    <location>
        <begin position="67"/>
        <end position="223"/>
    </location>
</feature>
<dbReference type="Pfam" id="PF06985">
    <property type="entry name" value="HET"/>
    <property type="match status" value="1"/>
</dbReference>
<reference evidence="3" key="1">
    <citation type="journal article" date="2020" name="Stud. Mycol.">
        <title>101 Dothideomycetes genomes: a test case for predicting lifestyles and emergence of pathogens.</title>
        <authorList>
            <person name="Haridas S."/>
            <person name="Albert R."/>
            <person name="Binder M."/>
            <person name="Bloem J."/>
            <person name="Labutti K."/>
            <person name="Salamov A."/>
            <person name="Andreopoulos B."/>
            <person name="Baker S."/>
            <person name="Barry K."/>
            <person name="Bills G."/>
            <person name="Bluhm B."/>
            <person name="Cannon C."/>
            <person name="Castanera R."/>
            <person name="Culley D."/>
            <person name="Daum C."/>
            <person name="Ezra D."/>
            <person name="Gonzalez J."/>
            <person name="Henrissat B."/>
            <person name="Kuo A."/>
            <person name="Liang C."/>
            <person name="Lipzen A."/>
            <person name="Lutzoni F."/>
            <person name="Magnuson J."/>
            <person name="Mondo S."/>
            <person name="Nolan M."/>
            <person name="Ohm R."/>
            <person name="Pangilinan J."/>
            <person name="Park H.-J."/>
            <person name="Ramirez L."/>
            <person name="Alfaro M."/>
            <person name="Sun H."/>
            <person name="Tritt A."/>
            <person name="Yoshinaga Y."/>
            <person name="Zwiers L.-H."/>
            <person name="Turgeon B."/>
            <person name="Goodwin S."/>
            <person name="Spatafora J."/>
            <person name="Crous P."/>
            <person name="Grigoriev I."/>
        </authorList>
    </citation>
    <scope>NUCLEOTIDE SEQUENCE</scope>
    <source>
        <strain evidence="3">ATCC 36951</strain>
    </source>
</reference>